<dbReference type="KEGG" id="egm:AYC65_17145"/>
<evidence type="ECO:0000256" key="6">
    <source>
        <dbReference type="ARBA" id="ARBA00022679"/>
    </source>
</evidence>
<evidence type="ECO:0000256" key="4">
    <source>
        <dbReference type="ARBA" id="ARBA00022475"/>
    </source>
</evidence>
<comment type="subcellular location">
    <subcellularLocation>
        <location evidence="2">Cell membrane</location>
        <topology evidence="2">Multi-pass membrane protein</topology>
    </subcellularLocation>
</comment>
<feature type="transmembrane region" description="Helical" evidence="11">
    <location>
        <begin position="226"/>
        <end position="251"/>
    </location>
</feature>
<evidence type="ECO:0000256" key="11">
    <source>
        <dbReference type="SAM" id="Phobius"/>
    </source>
</evidence>
<proteinExistence type="predicted"/>
<dbReference type="OrthoDB" id="1933776at2"/>
<evidence type="ECO:0000313" key="13">
    <source>
        <dbReference type="EMBL" id="QQN60347.1"/>
    </source>
</evidence>
<dbReference type="Proteomes" id="UP000595426">
    <property type="component" value="Chromosome"/>
</dbReference>
<dbReference type="InterPro" id="IPR003661">
    <property type="entry name" value="HisK_dim/P_dom"/>
</dbReference>
<dbReference type="AlphaFoldDB" id="A0A7T7V1V4"/>
<evidence type="ECO:0000256" key="8">
    <source>
        <dbReference type="ARBA" id="ARBA00022777"/>
    </source>
</evidence>
<dbReference type="CDD" id="cd00075">
    <property type="entry name" value="HATPase"/>
    <property type="match status" value="1"/>
</dbReference>
<dbReference type="InterPro" id="IPR004358">
    <property type="entry name" value="Sig_transdc_His_kin-like_C"/>
</dbReference>
<dbReference type="InterPro" id="IPR050351">
    <property type="entry name" value="BphY/WalK/GraS-like"/>
</dbReference>
<evidence type="ECO:0000256" key="1">
    <source>
        <dbReference type="ARBA" id="ARBA00000085"/>
    </source>
</evidence>
<sequence length="480" mass="56467">MNLKIKIAITLVVGLLLTVTGLQFLYNYNLYRTETVVFTRIADESLKEAIQLSRDQKRQTMLRNLKCYLENPKYFKIIVEKQEPLKFSLIERSPKIKNHDRLTMSFQDLNLDNGDLKGKEKDIFISRFLKNVDDDLKEYYTWYYTPLVGDFIDHQFEINVITLNKVQENYLNILKQKGINEAFVFNKPNRDEITTHTYEVEPRVKDRINVYVAFPNPMKYFLRQQIWTILGSFLLVCIILISSVYLTRLLLSQERLNKEKDQLMLHLSHELRTPVTSIQIAAEGMRDHVQDEKERIEYINIILDKAKELSSFTHDVLNELSLNKAHFFVEEYDLSDLIIRLKGRFENDRVIIDVKEINSTKIFINSRHFENALNNIIGNAIKYNKNENPKIVIRSRDTKEAIEIMLEDNGEGIEDQYKKKVFKRFFRIPKESGYIYETKGFGIGLSYVKYVMDLHKASIEILDAKPQGTIFKIILPHAEA</sequence>
<dbReference type="GO" id="GO:0000155">
    <property type="term" value="F:phosphorelay sensor kinase activity"/>
    <property type="evidence" value="ECO:0007669"/>
    <property type="project" value="InterPro"/>
</dbReference>
<keyword evidence="14" id="KW-1185">Reference proteome</keyword>
<keyword evidence="5" id="KW-0597">Phosphoprotein</keyword>
<dbReference type="InterPro" id="IPR005467">
    <property type="entry name" value="His_kinase_dom"/>
</dbReference>
<dbReference type="SMART" id="SM00387">
    <property type="entry name" value="HATPase_c"/>
    <property type="match status" value="1"/>
</dbReference>
<evidence type="ECO:0000256" key="2">
    <source>
        <dbReference type="ARBA" id="ARBA00004651"/>
    </source>
</evidence>
<keyword evidence="9 11" id="KW-1133">Transmembrane helix</keyword>
<dbReference type="GO" id="GO:0004721">
    <property type="term" value="F:phosphoprotein phosphatase activity"/>
    <property type="evidence" value="ECO:0007669"/>
    <property type="project" value="TreeGrafter"/>
</dbReference>
<dbReference type="EC" id="2.7.13.3" evidence="3"/>
<dbReference type="EMBL" id="CP067018">
    <property type="protein sequence ID" value="QQN60347.1"/>
    <property type="molecule type" value="Genomic_DNA"/>
</dbReference>
<keyword evidence="7 11" id="KW-0812">Transmembrane</keyword>
<dbReference type="InterPro" id="IPR003594">
    <property type="entry name" value="HATPase_dom"/>
</dbReference>
<evidence type="ECO:0000259" key="12">
    <source>
        <dbReference type="PROSITE" id="PS50109"/>
    </source>
</evidence>
<dbReference type="GO" id="GO:0005886">
    <property type="term" value="C:plasma membrane"/>
    <property type="evidence" value="ECO:0007669"/>
    <property type="project" value="UniProtKB-SubCell"/>
</dbReference>
<dbReference type="Gene3D" id="1.10.287.130">
    <property type="match status" value="1"/>
</dbReference>
<dbReference type="RefSeq" id="WP_034870837.1">
    <property type="nucleotide sequence ID" value="NZ_CBCSDR010000002.1"/>
</dbReference>
<evidence type="ECO:0000256" key="7">
    <source>
        <dbReference type="ARBA" id="ARBA00022692"/>
    </source>
</evidence>
<dbReference type="PANTHER" id="PTHR45453:SF2">
    <property type="entry name" value="HISTIDINE KINASE"/>
    <property type="match status" value="1"/>
</dbReference>
<gene>
    <name evidence="13" type="ORF">I6H88_07150</name>
</gene>
<organism evidence="13 14">
    <name type="scientific">Elizabethkingia bruuniana</name>
    <dbReference type="NCBI Taxonomy" id="1756149"/>
    <lineage>
        <taxon>Bacteria</taxon>
        <taxon>Pseudomonadati</taxon>
        <taxon>Bacteroidota</taxon>
        <taxon>Flavobacteriia</taxon>
        <taxon>Flavobacteriales</taxon>
        <taxon>Weeksellaceae</taxon>
        <taxon>Elizabethkingia</taxon>
    </lineage>
</organism>
<keyword evidence="10 11" id="KW-0472">Membrane</keyword>
<evidence type="ECO:0000256" key="9">
    <source>
        <dbReference type="ARBA" id="ARBA00022989"/>
    </source>
</evidence>
<comment type="catalytic activity">
    <reaction evidence="1">
        <text>ATP + protein L-histidine = ADP + protein N-phospho-L-histidine.</text>
        <dbReference type="EC" id="2.7.13.3"/>
    </reaction>
</comment>
<dbReference type="SMART" id="SM00388">
    <property type="entry name" value="HisKA"/>
    <property type="match status" value="1"/>
</dbReference>
<dbReference type="GeneID" id="93134646"/>
<dbReference type="SUPFAM" id="SSF47384">
    <property type="entry name" value="Homodimeric domain of signal transducing histidine kinase"/>
    <property type="match status" value="1"/>
</dbReference>
<reference evidence="13 14" key="1">
    <citation type="submission" date="2020-12" db="EMBL/GenBank/DDBJ databases">
        <title>FDA dAtabase for Regulatory Grade micrObial Sequences (FDA-ARGOS): Supporting development and validation of Infectious Disease Dx tests.</title>
        <authorList>
            <person name="Kerrigan L."/>
            <person name="Long C."/>
            <person name="Tallon L."/>
            <person name="Sadzewicz L."/>
            <person name="Zhao X."/>
            <person name="Boylan J."/>
            <person name="Ott S."/>
            <person name="Bowen H."/>
            <person name="Vavikolanu K."/>
            <person name="Mehta A."/>
            <person name="Aluvathingal J."/>
            <person name="Nadendla S."/>
            <person name="Yan Y."/>
            <person name="Sichtig H."/>
        </authorList>
    </citation>
    <scope>NUCLEOTIDE SEQUENCE [LARGE SCALE GENOMIC DNA]</scope>
    <source>
        <strain evidence="13 14">FDAARGOS_1031</strain>
    </source>
</reference>
<dbReference type="PRINTS" id="PR00344">
    <property type="entry name" value="BCTRLSENSOR"/>
</dbReference>
<name>A0A7T7V1V4_9FLAO</name>
<keyword evidence="8 13" id="KW-0418">Kinase</keyword>
<dbReference type="SUPFAM" id="SSF55874">
    <property type="entry name" value="ATPase domain of HSP90 chaperone/DNA topoisomerase II/histidine kinase"/>
    <property type="match status" value="1"/>
</dbReference>
<dbReference type="GO" id="GO:0016036">
    <property type="term" value="P:cellular response to phosphate starvation"/>
    <property type="evidence" value="ECO:0007669"/>
    <property type="project" value="TreeGrafter"/>
</dbReference>
<dbReference type="CDD" id="cd00082">
    <property type="entry name" value="HisKA"/>
    <property type="match status" value="1"/>
</dbReference>
<evidence type="ECO:0000256" key="5">
    <source>
        <dbReference type="ARBA" id="ARBA00022553"/>
    </source>
</evidence>
<keyword evidence="4" id="KW-1003">Cell membrane</keyword>
<dbReference type="Pfam" id="PF02518">
    <property type="entry name" value="HATPase_c"/>
    <property type="match status" value="1"/>
</dbReference>
<dbReference type="InterPro" id="IPR036890">
    <property type="entry name" value="HATPase_C_sf"/>
</dbReference>
<dbReference type="InterPro" id="IPR036097">
    <property type="entry name" value="HisK_dim/P_sf"/>
</dbReference>
<accession>A0A7T7V1V4</accession>
<dbReference type="PANTHER" id="PTHR45453">
    <property type="entry name" value="PHOSPHATE REGULON SENSOR PROTEIN PHOR"/>
    <property type="match status" value="1"/>
</dbReference>
<feature type="domain" description="Histidine kinase" evidence="12">
    <location>
        <begin position="266"/>
        <end position="479"/>
    </location>
</feature>
<evidence type="ECO:0000256" key="3">
    <source>
        <dbReference type="ARBA" id="ARBA00012438"/>
    </source>
</evidence>
<dbReference type="Pfam" id="PF00512">
    <property type="entry name" value="HisKA"/>
    <property type="match status" value="1"/>
</dbReference>
<protein>
    <recommendedName>
        <fullName evidence="3">histidine kinase</fullName>
        <ecNumber evidence="3">2.7.13.3</ecNumber>
    </recommendedName>
</protein>
<dbReference type="Gene3D" id="3.30.565.10">
    <property type="entry name" value="Histidine kinase-like ATPase, C-terminal domain"/>
    <property type="match status" value="1"/>
</dbReference>
<dbReference type="PROSITE" id="PS50109">
    <property type="entry name" value="HIS_KIN"/>
    <property type="match status" value="1"/>
</dbReference>
<keyword evidence="6" id="KW-0808">Transferase</keyword>
<evidence type="ECO:0000313" key="14">
    <source>
        <dbReference type="Proteomes" id="UP000595426"/>
    </source>
</evidence>
<evidence type="ECO:0000256" key="10">
    <source>
        <dbReference type="ARBA" id="ARBA00023136"/>
    </source>
</evidence>